<dbReference type="EMBL" id="JANPWB010000006">
    <property type="protein sequence ID" value="KAJ1178431.1"/>
    <property type="molecule type" value="Genomic_DNA"/>
</dbReference>
<keyword evidence="4" id="KW-1185">Reference proteome</keyword>
<dbReference type="Proteomes" id="UP001066276">
    <property type="component" value="Chromosome 3_2"/>
</dbReference>
<protein>
    <submittedName>
        <fullName evidence="2">Uncharacterized protein</fullName>
    </submittedName>
</protein>
<proteinExistence type="predicted"/>
<evidence type="ECO:0000313" key="3">
    <source>
        <dbReference type="EMBL" id="KAJ1178431.1"/>
    </source>
</evidence>
<evidence type="ECO:0000256" key="1">
    <source>
        <dbReference type="SAM" id="MobiDB-lite"/>
    </source>
</evidence>
<dbReference type="AlphaFoldDB" id="A0AAV7TPQ8"/>
<reference evidence="2" key="1">
    <citation type="journal article" date="2022" name="bioRxiv">
        <title>Sequencing and chromosome-scale assembly of the giantPleurodeles waltlgenome.</title>
        <authorList>
            <person name="Brown T."/>
            <person name="Elewa A."/>
            <person name="Iarovenko S."/>
            <person name="Subramanian E."/>
            <person name="Araus A.J."/>
            <person name="Petzold A."/>
            <person name="Susuki M."/>
            <person name="Suzuki K.-i.T."/>
            <person name="Hayashi T."/>
            <person name="Toyoda A."/>
            <person name="Oliveira C."/>
            <person name="Osipova E."/>
            <person name="Leigh N.D."/>
            <person name="Simon A."/>
            <person name="Yun M.H."/>
        </authorList>
    </citation>
    <scope>NUCLEOTIDE SEQUENCE</scope>
    <source>
        <strain evidence="2">20211129_DDA</strain>
        <tissue evidence="2">Liver</tissue>
    </source>
</reference>
<feature type="region of interest" description="Disordered" evidence="1">
    <location>
        <begin position="35"/>
        <end position="78"/>
    </location>
</feature>
<feature type="compositionally biased region" description="Low complexity" evidence="1">
    <location>
        <begin position="41"/>
        <end position="51"/>
    </location>
</feature>
<comment type="caution">
    <text evidence="2">The sequence shown here is derived from an EMBL/GenBank/DDBJ whole genome shotgun (WGS) entry which is preliminary data.</text>
</comment>
<accession>A0AAV7TPQ8</accession>
<organism evidence="2 4">
    <name type="scientific">Pleurodeles waltl</name>
    <name type="common">Iberian ribbed newt</name>
    <dbReference type="NCBI Taxonomy" id="8319"/>
    <lineage>
        <taxon>Eukaryota</taxon>
        <taxon>Metazoa</taxon>
        <taxon>Chordata</taxon>
        <taxon>Craniata</taxon>
        <taxon>Vertebrata</taxon>
        <taxon>Euteleostomi</taxon>
        <taxon>Amphibia</taxon>
        <taxon>Batrachia</taxon>
        <taxon>Caudata</taxon>
        <taxon>Salamandroidea</taxon>
        <taxon>Salamandridae</taxon>
        <taxon>Pleurodelinae</taxon>
        <taxon>Pleurodeles</taxon>
    </lineage>
</organism>
<evidence type="ECO:0000313" key="4">
    <source>
        <dbReference type="Proteomes" id="UP001066276"/>
    </source>
</evidence>
<evidence type="ECO:0000313" key="2">
    <source>
        <dbReference type="EMBL" id="KAJ1178430.1"/>
    </source>
</evidence>
<name>A0AAV7TPQ8_PLEWA</name>
<gene>
    <name evidence="2" type="ORF">NDU88_003676</name>
    <name evidence="3" type="ORF">NDU88_003677</name>
</gene>
<sequence length="98" mass="10629">MHPVAPPEFRLEFNAVHPKPLDSLRVPAEFHNGLGLPCGVDSGPSSSPADSSDPHSTDGPQRDYCSPRGIRGSDSGEPRYTFAWSVEALRVLSELLQM</sequence>
<dbReference type="EMBL" id="JANPWB010000006">
    <property type="protein sequence ID" value="KAJ1178430.1"/>
    <property type="molecule type" value="Genomic_DNA"/>
</dbReference>